<comment type="catalytic activity">
    <reaction evidence="6 7 8">
        <text>RNA(n) + a ribonucleoside 5'-triphosphate = RNA(n+1) + diphosphate</text>
        <dbReference type="Rhea" id="RHEA:21248"/>
        <dbReference type="Rhea" id="RHEA-COMP:14527"/>
        <dbReference type="Rhea" id="RHEA-COMP:17342"/>
        <dbReference type="ChEBI" id="CHEBI:33019"/>
        <dbReference type="ChEBI" id="CHEBI:61557"/>
        <dbReference type="ChEBI" id="CHEBI:140395"/>
        <dbReference type="EC" id="2.7.7.6"/>
    </reaction>
</comment>
<dbReference type="Gene3D" id="1.10.274.100">
    <property type="entry name" value="RNA polymerase Rpb1, domain 3"/>
    <property type="match status" value="2"/>
</dbReference>
<evidence type="ECO:0000256" key="1">
    <source>
        <dbReference type="ARBA" id="ARBA00022478"/>
    </source>
</evidence>
<dbReference type="CDD" id="cd02655">
    <property type="entry name" value="RNAP_beta'_C"/>
    <property type="match status" value="1"/>
</dbReference>
<dbReference type="CDD" id="cd01609">
    <property type="entry name" value="RNAP_beta'_N"/>
    <property type="match status" value="1"/>
</dbReference>
<dbReference type="Gene3D" id="3.30.60.280">
    <property type="match status" value="1"/>
</dbReference>
<dbReference type="HAMAP" id="MF_01322">
    <property type="entry name" value="RNApol_bact_RpoC"/>
    <property type="match status" value="1"/>
</dbReference>
<dbReference type="InterPro" id="IPR045867">
    <property type="entry name" value="DNA-dir_RpoC_beta_prime"/>
</dbReference>
<keyword evidence="3 7" id="KW-0548">Nucleotidyltransferase</keyword>
<dbReference type="NCBIfam" id="TIGR02386">
    <property type="entry name" value="rpoC_TIGR"/>
    <property type="match status" value="1"/>
</dbReference>
<evidence type="ECO:0000256" key="8">
    <source>
        <dbReference type="RuleBase" id="RU004279"/>
    </source>
</evidence>
<dbReference type="InterPro" id="IPR006592">
    <property type="entry name" value="RNA_pol_N"/>
</dbReference>
<feature type="binding site" evidence="7">
    <location>
        <position position="84"/>
    </location>
    <ligand>
        <name>Zn(2+)</name>
        <dbReference type="ChEBI" id="CHEBI:29105"/>
        <label>1</label>
    </ligand>
</feature>
<feature type="binding site" evidence="7">
    <location>
        <position position="66"/>
    </location>
    <ligand>
        <name>Zn(2+)</name>
        <dbReference type="ChEBI" id="CHEBI:29105"/>
        <label>1</label>
    </ligand>
</feature>
<keyword evidence="4 7" id="KW-0479">Metal-binding</keyword>
<dbReference type="PANTHER" id="PTHR19376:SF54">
    <property type="entry name" value="DNA-DIRECTED RNA POLYMERASE SUBUNIT BETA"/>
    <property type="match status" value="1"/>
</dbReference>
<evidence type="ECO:0000313" key="10">
    <source>
        <dbReference type="EMBL" id="WQD40423.1"/>
    </source>
</evidence>
<organism evidence="10 11">
    <name type="scientific">Niabella yanshanensis</name>
    <dbReference type="NCBI Taxonomy" id="577386"/>
    <lineage>
        <taxon>Bacteria</taxon>
        <taxon>Pseudomonadati</taxon>
        <taxon>Bacteroidota</taxon>
        <taxon>Chitinophagia</taxon>
        <taxon>Chitinophagales</taxon>
        <taxon>Chitinophagaceae</taxon>
        <taxon>Niabella</taxon>
    </lineage>
</organism>
<feature type="binding site" evidence="7">
    <location>
        <position position="81"/>
    </location>
    <ligand>
        <name>Zn(2+)</name>
        <dbReference type="ChEBI" id="CHEBI:29105"/>
        <label>1</label>
    </ligand>
</feature>
<dbReference type="EC" id="2.7.7.6" evidence="7"/>
<dbReference type="Pfam" id="PF04997">
    <property type="entry name" value="RNA_pol_Rpb1_1"/>
    <property type="match status" value="1"/>
</dbReference>
<comment type="subunit">
    <text evidence="7">The RNAP catalytic core consists of 2 alpha, 1 beta, 1 beta' and 1 omega subunit. When a sigma factor is associated with the core the holoenzyme is formed, which can initiate transcription.</text>
</comment>
<sequence>MATKKDNRPKAAFSRITIGLASPDSILEKSFGEVLKPETINYRTYKPERDGLFCERIFGPVKDYECACGKYKRIRYKGIVCDRCGVEVTEKKVRRERMGHIKLVVPVVHIWYFKSLPNKIGYLLGMSSKKLESIIYYERYVVIQAGVREDKGQSYGDLLTEEEYLDILDALPKDNQYLPDDDPQKFIAKMGAESVHDLLQRIDLDQLSFDLRNSAATETSQQRKADALKRLSVVEAFRDANTRITNRPEWMVMQYIPVIPPELRPLVPLDGGRFASSDLNDLYRRVIIRNNRLKRLMEIKAPEVILRNEKRMLQEAIDSLFDNSRKSNAVKAEGGRALKSLSDVLKGKQGRFRQNLLGKRVDYSGRSVIVVGPEMKMHECGLPKDMAAELFKPFIIRKLIERGIVKTVKSARKLVDKKEAVIWDILENILKGHPIMLNRAPTLHRLSIQAFQPKLIEGKAIQLHPLVTAAFNADFDGDQMAVHVPLSNAAVLEAQLLMLASHNILNPQNGTPITLPSQDMVLGLYYITKGKKSTETEKVRGEGKAFYSAEEVIIAYNEKRVDLHAWIKVKTNVRNEKGGLEFKLLETTVGRVIFNQHVPEEVGFVNALLTKKNLREIIGNIIEITNVPKTAKFLDDIKQLGFRTAFQGGLSFSINDLIIPEIKAELLENAKGEVDEVWDNYNMGLITNNERYNQIVDIWSRVDTRLTETLIRELASDKQGFNSVYMMLDSGARGSKQQIKQLAGIRGLMAKPRKSGSTGSEIIENPILSNFKGGLNVLDYFISTHGARKGLADTALKTADAGYLTRRLVDVSQDVVITEEDCGTLRGINTSALKDNEDVIEPLSDRIEGRTSLHDVFHPQTDELIIEAGTEISAAVARQIEEAGVESIEIRSVLTCESKRGCCVRCYGKNLASGILAQRGDAVGIIAAQSIGEPGTQLTLRTFHVGGVAGSASVESTLIAKFDGTIQFDGVRSVATTNAEGEEVKVVIGRTGEARIIDTKADRLLITNNIPYGSTLLVKDGQKVSKGDAICSWDPYNNVIVAEVDGVLKFDNVIEGITYREESDEQTGHREKVVIETRDKTKIPSIIVEGKTDKSYNLPTGSHIMLDEGDEVKAGKVLVKIPRILGKLKDITGGLPRVTELFEARNPSNPAVVSEIDGVVTMGAVKRGNREIIIEAKDGVTRKYLVPLTRQILAQDGDFVKAGTSLSDGQVSPQDILSIQGPFAVQQYVVNEIQEVYRLQGVKINDKHVEVIVRQMMRKVNIVDPGDTRFLEDDLVDKFEFVDENDYVYEKKVVTDPGDSAKLRAGQIISLRDLREENSVLRRNDKKPVEFRDAQPATSSPTLLGITKASLGVQSWISAASFQETTKVLSSAAIHGKADEMLGLKENVITGHHIPAGTGLREFENMIVGSKEEYELLQTTREAMAFDEEE</sequence>
<dbReference type="GO" id="GO:0003899">
    <property type="term" value="F:DNA-directed RNA polymerase activity"/>
    <property type="evidence" value="ECO:0007669"/>
    <property type="project" value="UniProtKB-EC"/>
</dbReference>
<dbReference type="PANTHER" id="PTHR19376">
    <property type="entry name" value="DNA-DIRECTED RNA POLYMERASE"/>
    <property type="match status" value="1"/>
</dbReference>
<dbReference type="Pfam" id="PF04983">
    <property type="entry name" value="RNA_pol_Rpb1_3"/>
    <property type="match status" value="1"/>
</dbReference>
<dbReference type="EMBL" id="CP139960">
    <property type="protein sequence ID" value="WQD40423.1"/>
    <property type="molecule type" value="Genomic_DNA"/>
</dbReference>
<evidence type="ECO:0000256" key="6">
    <source>
        <dbReference type="ARBA" id="ARBA00048552"/>
    </source>
</evidence>
<evidence type="ECO:0000256" key="7">
    <source>
        <dbReference type="HAMAP-Rule" id="MF_01322"/>
    </source>
</evidence>
<feature type="domain" description="RNA polymerase N-terminal" evidence="9">
    <location>
        <begin position="249"/>
        <end position="528"/>
    </location>
</feature>
<feature type="binding site" evidence="7">
    <location>
        <position position="478"/>
    </location>
    <ligand>
        <name>Mg(2+)</name>
        <dbReference type="ChEBI" id="CHEBI:18420"/>
    </ligand>
</feature>
<comment type="function">
    <text evidence="7 8">DNA-dependent RNA polymerase catalyzes the transcription of DNA into RNA using the four ribonucleoside triphosphates as substrates.</text>
</comment>
<keyword evidence="2 7" id="KW-0808">Transferase</keyword>
<dbReference type="Pfam" id="PF05000">
    <property type="entry name" value="RNA_pol_Rpb1_4"/>
    <property type="match status" value="1"/>
</dbReference>
<proteinExistence type="inferred from homology"/>
<dbReference type="InterPro" id="IPR042102">
    <property type="entry name" value="RNA_pol_Rpb1_3_sf"/>
</dbReference>
<feature type="binding site" evidence="7">
    <location>
        <position position="822"/>
    </location>
    <ligand>
        <name>Zn(2+)</name>
        <dbReference type="ChEBI" id="CHEBI:29105"/>
        <label>2</label>
    </ligand>
</feature>
<dbReference type="InterPro" id="IPR044893">
    <property type="entry name" value="RNA_pol_Rpb1_clamp_domain"/>
</dbReference>
<keyword evidence="7" id="KW-0862">Zinc</keyword>
<dbReference type="GO" id="GO:0000428">
    <property type="term" value="C:DNA-directed RNA polymerase complex"/>
    <property type="evidence" value="ECO:0007669"/>
    <property type="project" value="UniProtKB-KW"/>
</dbReference>
<feature type="binding site" evidence="7">
    <location>
        <position position="903"/>
    </location>
    <ligand>
        <name>Zn(2+)</name>
        <dbReference type="ChEBI" id="CHEBI:29105"/>
        <label>2</label>
    </ligand>
</feature>
<name>A0ABZ0WCC6_9BACT</name>
<accession>A0ABZ0WCC6</accession>
<dbReference type="Proteomes" id="UP001325680">
    <property type="component" value="Chromosome"/>
</dbReference>
<dbReference type="Gene3D" id="1.10.1790.20">
    <property type="match status" value="1"/>
</dbReference>
<keyword evidence="1 7" id="KW-0240">DNA-directed RNA polymerase</keyword>
<comment type="similarity">
    <text evidence="7 8">Belongs to the RNA polymerase beta' chain family.</text>
</comment>
<feature type="binding site" evidence="7">
    <location>
        <position position="906"/>
    </location>
    <ligand>
        <name>Zn(2+)</name>
        <dbReference type="ChEBI" id="CHEBI:29105"/>
        <label>2</label>
    </ligand>
</feature>
<gene>
    <name evidence="7 10" type="primary">rpoC</name>
    <name evidence="10" type="ORF">U0035_09720</name>
</gene>
<dbReference type="InterPro" id="IPR007066">
    <property type="entry name" value="RNA_pol_Rpb1_3"/>
</dbReference>
<keyword evidence="11" id="KW-1185">Reference proteome</keyword>
<feature type="binding site" evidence="7">
    <location>
        <position position="476"/>
    </location>
    <ligand>
        <name>Mg(2+)</name>
        <dbReference type="ChEBI" id="CHEBI:18420"/>
    </ligand>
</feature>
<feature type="binding site" evidence="7">
    <location>
        <position position="474"/>
    </location>
    <ligand>
        <name>Mg(2+)</name>
        <dbReference type="ChEBI" id="CHEBI:18420"/>
    </ligand>
</feature>
<protein>
    <recommendedName>
        <fullName evidence="7">DNA-directed RNA polymerase subunit beta'</fullName>
        <shortName evidence="7">RNAP subunit beta'</shortName>
        <ecNumber evidence="7">2.7.7.6</ecNumber>
    </recommendedName>
    <alternativeName>
        <fullName evidence="7">RNA polymerase subunit beta'</fullName>
    </alternativeName>
    <alternativeName>
        <fullName evidence="7">Transcriptase subunit beta'</fullName>
    </alternativeName>
</protein>
<dbReference type="Gene3D" id="1.10.40.90">
    <property type="match status" value="1"/>
</dbReference>
<dbReference type="RefSeq" id="WP_114792118.1">
    <property type="nucleotide sequence ID" value="NZ_CP139960.1"/>
</dbReference>
<comment type="cofactor">
    <cofactor evidence="7">
        <name>Zn(2+)</name>
        <dbReference type="ChEBI" id="CHEBI:29105"/>
    </cofactor>
    <text evidence="7">Binds 2 Zn(2+) ions per subunit.</text>
</comment>
<dbReference type="Gene3D" id="2.40.50.100">
    <property type="match status" value="3"/>
</dbReference>
<dbReference type="Gene3D" id="1.10.150.390">
    <property type="match status" value="1"/>
</dbReference>
<comment type="cofactor">
    <cofactor evidence="7">
        <name>Mg(2+)</name>
        <dbReference type="ChEBI" id="CHEBI:18420"/>
    </cofactor>
    <text evidence="7">Binds 1 Mg(2+) ion per subunit.</text>
</comment>
<keyword evidence="7" id="KW-0460">Magnesium</keyword>
<dbReference type="Gene3D" id="4.10.860.120">
    <property type="entry name" value="RNA polymerase II, clamp domain"/>
    <property type="match status" value="1"/>
</dbReference>
<evidence type="ECO:0000256" key="5">
    <source>
        <dbReference type="ARBA" id="ARBA00023163"/>
    </source>
</evidence>
<feature type="binding site" evidence="7">
    <location>
        <position position="896"/>
    </location>
    <ligand>
        <name>Zn(2+)</name>
        <dbReference type="ChEBI" id="CHEBI:29105"/>
        <label>2</label>
    </ligand>
</feature>
<dbReference type="InterPro" id="IPR007083">
    <property type="entry name" value="RNA_pol_Rpb1_4"/>
</dbReference>
<feature type="binding site" evidence="7">
    <location>
        <position position="68"/>
    </location>
    <ligand>
        <name>Zn(2+)</name>
        <dbReference type="ChEBI" id="CHEBI:29105"/>
        <label>1</label>
    </ligand>
</feature>
<dbReference type="InterPro" id="IPR007080">
    <property type="entry name" value="RNA_pol_Rpb1_1"/>
</dbReference>
<evidence type="ECO:0000256" key="3">
    <source>
        <dbReference type="ARBA" id="ARBA00022695"/>
    </source>
</evidence>
<evidence type="ECO:0000313" key="11">
    <source>
        <dbReference type="Proteomes" id="UP001325680"/>
    </source>
</evidence>
<dbReference type="Pfam" id="PF04998">
    <property type="entry name" value="RNA_pol_Rpb1_5"/>
    <property type="match status" value="1"/>
</dbReference>
<reference evidence="10 11" key="1">
    <citation type="submission" date="2023-12" db="EMBL/GenBank/DDBJ databases">
        <title>Genome sequencing and assembly of bacterial species from a model synthetic community.</title>
        <authorList>
            <person name="Hogle S.L."/>
        </authorList>
    </citation>
    <scope>NUCLEOTIDE SEQUENCE [LARGE SCALE GENOMIC DNA]</scope>
    <source>
        <strain evidence="10 11">HAMBI_3031</strain>
    </source>
</reference>
<dbReference type="Pfam" id="PF00623">
    <property type="entry name" value="RNA_pol_Rpb1_2"/>
    <property type="match status" value="1"/>
</dbReference>
<dbReference type="InterPro" id="IPR038120">
    <property type="entry name" value="Rpb1_funnel_sf"/>
</dbReference>
<evidence type="ECO:0000256" key="2">
    <source>
        <dbReference type="ARBA" id="ARBA00022679"/>
    </source>
</evidence>
<dbReference type="InterPro" id="IPR000722">
    <property type="entry name" value="RNA_pol_asu"/>
</dbReference>
<keyword evidence="5 7" id="KW-0804">Transcription</keyword>
<dbReference type="SMART" id="SM00663">
    <property type="entry name" value="RPOLA_N"/>
    <property type="match status" value="1"/>
</dbReference>
<dbReference type="Gene3D" id="1.10.132.30">
    <property type="match status" value="1"/>
</dbReference>
<dbReference type="InterPro" id="IPR012754">
    <property type="entry name" value="DNA-dir_RpoC_beta_prime_bact"/>
</dbReference>
<evidence type="ECO:0000256" key="4">
    <source>
        <dbReference type="ARBA" id="ARBA00022723"/>
    </source>
</evidence>
<dbReference type="InterPro" id="IPR007081">
    <property type="entry name" value="RNA_pol_Rpb1_5"/>
</dbReference>
<evidence type="ECO:0000259" key="9">
    <source>
        <dbReference type="SMART" id="SM00663"/>
    </source>
</evidence>
<dbReference type="Gene3D" id="2.40.40.20">
    <property type="match status" value="1"/>
</dbReference>
<dbReference type="SUPFAM" id="SSF64484">
    <property type="entry name" value="beta and beta-prime subunits of DNA dependent RNA-polymerase"/>
    <property type="match status" value="1"/>
</dbReference>